<organism evidence="1 2">
    <name type="scientific">Ixodes persulcatus</name>
    <name type="common">Taiga tick</name>
    <dbReference type="NCBI Taxonomy" id="34615"/>
    <lineage>
        <taxon>Eukaryota</taxon>
        <taxon>Metazoa</taxon>
        <taxon>Ecdysozoa</taxon>
        <taxon>Arthropoda</taxon>
        <taxon>Chelicerata</taxon>
        <taxon>Arachnida</taxon>
        <taxon>Acari</taxon>
        <taxon>Parasitiformes</taxon>
        <taxon>Ixodida</taxon>
        <taxon>Ixodoidea</taxon>
        <taxon>Ixodidae</taxon>
        <taxon>Ixodinae</taxon>
        <taxon>Ixodes</taxon>
    </lineage>
</organism>
<evidence type="ECO:0000313" key="1">
    <source>
        <dbReference type="EMBL" id="KAG0444620.1"/>
    </source>
</evidence>
<keyword evidence="2" id="KW-1185">Reference proteome</keyword>
<name>A0AC60QY55_IXOPE</name>
<evidence type="ECO:0000313" key="2">
    <source>
        <dbReference type="Proteomes" id="UP000805193"/>
    </source>
</evidence>
<proteinExistence type="predicted"/>
<protein>
    <submittedName>
        <fullName evidence="1">Uncharacterized protein</fullName>
    </submittedName>
</protein>
<gene>
    <name evidence="1" type="ORF">HPB47_013587</name>
</gene>
<dbReference type="EMBL" id="JABSTQ010001743">
    <property type="protein sequence ID" value="KAG0444620.1"/>
    <property type="molecule type" value="Genomic_DNA"/>
</dbReference>
<accession>A0AC60QY55</accession>
<comment type="caution">
    <text evidence="1">The sequence shown here is derived from an EMBL/GenBank/DDBJ whole genome shotgun (WGS) entry which is preliminary data.</text>
</comment>
<reference evidence="1 2" key="1">
    <citation type="journal article" date="2020" name="Cell">
        <title>Large-Scale Comparative Analyses of Tick Genomes Elucidate Their Genetic Diversity and Vector Capacities.</title>
        <authorList>
            <consortium name="Tick Genome and Microbiome Consortium (TIGMIC)"/>
            <person name="Jia N."/>
            <person name="Wang J."/>
            <person name="Shi W."/>
            <person name="Du L."/>
            <person name="Sun Y."/>
            <person name="Zhan W."/>
            <person name="Jiang J.F."/>
            <person name="Wang Q."/>
            <person name="Zhang B."/>
            <person name="Ji P."/>
            <person name="Bell-Sakyi L."/>
            <person name="Cui X.M."/>
            <person name="Yuan T.T."/>
            <person name="Jiang B.G."/>
            <person name="Yang W.F."/>
            <person name="Lam T.T."/>
            <person name="Chang Q.C."/>
            <person name="Ding S.J."/>
            <person name="Wang X.J."/>
            <person name="Zhu J.G."/>
            <person name="Ruan X.D."/>
            <person name="Zhao L."/>
            <person name="Wei J.T."/>
            <person name="Ye R.Z."/>
            <person name="Que T.C."/>
            <person name="Du C.H."/>
            <person name="Zhou Y.H."/>
            <person name="Cheng J.X."/>
            <person name="Dai P.F."/>
            <person name="Guo W.B."/>
            <person name="Han X.H."/>
            <person name="Huang E.J."/>
            <person name="Li L.F."/>
            <person name="Wei W."/>
            <person name="Gao Y.C."/>
            <person name="Liu J.Z."/>
            <person name="Shao H.Z."/>
            <person name="Wang X."/>
            <person name="Wang C.C."/>
            <person name="Yang T.C."/>
            <person name="Huo Q.B."/>
            <person name="Li W."/>
            <person name="Chen H.Y."/>
            <person name="Chen S.E."/>
            <person name="Zhou L.G."/>
            <person name="Ni X.B."/>
            <person name="Tian J.H."/>
            <person name="Sheng Y."/>
            <person name="Liu T."/>
            <person name="Pan Y.S."/>
            <person name="Xia L.Y."/>
            <person name="Li J."/>
            <person name="Zhao F."/>
            <person name="Cao W.C."/>
        </authorList>
    </citation>
    <scope>NUCLEOTIDE SEQUENCE [LARGE SCALE GENOMIC DNA]</scope>
    <source>
        <strain evidence="1">Iper-2018</strain>
    </source>
</reference>
<sequence length="323" mass="36184">MTLVFLLSMFVSNVAVTSIMMCVVDTLIFEISTTELDIRKNELRQQRDTQEEEGGLKRLSWARGTSGVVGGTTAAALAAKHKRDKFLVDLVRLGVAAPARRDSADVQPVQQRVDGARLGVAAPARRDSADVQPVQQRVDGARVDVCPKPAEKRCHACNTVSPEENYECIPSSGICGRRHPTGNKKCRKLFKTPHVLVRRRWEQTQLRKEEEPMFKAEDSRRSGHPDRNVENPTTGIIAPSSVIGPDPRQDVTWAKPAPPKKEAKRQTNDVAQNKRLEEKIERLLREVQHQQESIAKLMQENESLRKRPAEQAEEKAAQMLLPA</sequence>
<dbReference type="Proteomes" id="UP000805193">
    <property type="component" value="Unassembled WGS sequence"/>
</dbReference>